<evidence type="ECO:0000313" key="1">
    <source>
        <dbReference type="EMBL" id="GAA2441768.1"/>
    </source>
</evidence>
<reference evidence="1 2" key="1">
    <citation type="journal article" date="2019" name="Int. J. Syst. Evol. Microbiol.">
        <title>The Global Catalogue of Microorganisms (GCM) 10K type strain sequencing project: providing services to taxonomists for standard genome sequencing and annotation.</title>
        <authorList>
            <consortium name="The Broad Institute Genomics Platform"/>
            <consortium name="The Broad Institute Genome Sequencing Center for Infectious Disease"/>
            <person name="Wu L."/>
            <person name="Ma J."/>
        </authorList>
    </citation>
    <scope>NUCLEOTIDE SEQUENCE [LARGE SCALE GENOMIC DNA]</scope>
    <source>
        <strain evidence="1 2">JCM 3325</strain>
    </source>
</reference>
<evidence type="ECO:0000313" key="2">
    <source>
        <dbReference type="Proteomes" id="UP001501231"/>
    </source>
</evidence>
<dbReference type="EMBL" id="BAAARW010000026">
    <property type="protein sequence ID" value="GAA2441768.1"/>
    <property type="molecule type" value="Genomic_DNA"/>
</dbReference>
<dbReference type="RefSeq" id="WP_344594501.1">
    <property type="nucleotide sequence ID" value="NZ_BAAARW010000026.1"/>
</dbReference>
<name>A0ABN3JZ46_9ACTN</name>
<proteinExistence type="predicted"/>
<gene>
    <name evidence="1" type="ORF">GCM10010191_67540</name>
</gene>
<accession>A0ABN3JZ46</accession>
<dbReference type="Proteomes" id="UP001501231">
    <property type="component" value="Unassembled WGS sequence"/>
</dbReference>
<comment type="caution">
    <text evidence="1">The sequence shown here is derived from an EMBL/GenBank/DDBJ whole genome shotgun (WGS) entry which is preliminary data.</text>
</comment>
<dbReference type="InterPro" id="IPR046702">
    <property type="entry name" value="DUF6572"/>
</dbReference>
<sequence>MTVEDPDSIDQITASEDGSSYTLVMVETRSFSGSEEQNDQILDKINLYLEVIQTGQLLEQFPDMRGKEVKVRLVCMDEPDDPPLVELLTSGAGLFAKHGVDFAVEVVPREFIERN</sequence>
<organism evidence="1 2">
    <name type="scientific">Actinomadura vinacea</name>
    <dbReference type="NCBI Taxonomy" id="115336"/>
    <lineage>
        <taxon>Bacteria</taxon>
        <taxon>Bacillati</taxon>
        <taxon>Actinomycetota</taxon>
        <taxon>Actinomycetes</taxon>
        <taxon>Streptosporangiales</taxon>
        <taxon>Thermomonosporaceae</taxon>
        <taxon>Actinomadura</taxon>
    </lineage>
</organism>
<protein>
    <submittedName>
        <fullName evidence="1">Uncharacterized protein</fullName>
    </submittedName>
</protein>
<dbReference type="Pfam" id="PF20212">
    <property type="entry name" value="DUF6572"/>
    <property type="match status" value="1"/>
</dbReference>
<keyword evidence="2" id="KW-1185">Reference proteome</keyword>